<keyword evidence="8" id="KW-0472">Membrane</keyword>
<feature type="transmembrane region" description="Helical" evidence="8">
    <location>
        <begin position="68"/>
        <end position="84"/>
    </location>
</feature>
<reference evidence="10 11" key="1">
    <citation type="submission" date="2017-07" db="EMBL/GenBank/DDBJ databases">
        <title>Leptospira spp. isolated from tropical soils.</title>
        <authorList>
            <person name="Thibeaux R."/>
            <person name="Iraola G."/>
            <person name="Ferres I."/>
            <person name="Bierque E."/>
            <person name="Girault D."/>
            <person name="Soupe-Gilbert M.-E."/>
            <person name="Picardeau M."/>
            <person name="Goarant C."/>
        </authorList>
    </citation>
    <scope>NUCLEOTIDE SEQUENCE [LARGE SCALE GENOMIC DNA]</scope>
    <source>
        <strain evidence="10 11">FH2-C-A2</strain>
    </source>
</reference>
<dbReference type="Proteomes" id="UP000231912">
    <property type="component" value="Unassembled WGS sequence"/>
</dbReference>
<keyword evidence="4" id="KW-0808">Transferase</keyword>
<feature type="transmembrane region" description="Helical" evidence="8">
    <location>
        <begin position="96"/>
        <end position="113"/>
    </location>
</feature>
<dbReference type="EC" id="2.7.13.3" evidence="2"/>
<evidence type="ECO:0000256" key="8">
    <source>
        <dbReference type="SAM" id="Phobius"/>
    </source>
</evidence>
<organism evidence="10 11">
    <name type="scientific">Leptospira wolffii</name>
    <dbReference type="NCBI Taxonomy" id="409998"/>
    <lineage>
        <taxon>Bacteria</taxon>
        <taxon>Pseudomonadati</taxon>
        <taxon>Spirochaetota</taxon>
        <taxon>Spirochaetia</taxon>
        <taxon>Leptospirales</taxon>
        <taxon>Leptospiraceae</taxon>
        <taxon>Leptospira</taxon>
    </lineage>
</organism>
<dbReference type="PANTHER" id="PTHR41523">
    <property type="entry name" value="TWO-COMPONENT SYSTEM SENSOR PROTEIN"/>
    <property type="match status" value="1"/>
</dbReference>
<sequence>MEKAKKSKLLEWIFKTAKEYLTPKAPFSSGLNYWRELILTSLIFSLCLLGTIAFFPSVYLAWNEGRHEVLWIDSAALIVIYTLFFGKGLPFQWKTAALLSLNFALGTSLLVSVGPESGGMLWLYPFPVLAGILFGLRSSLLALFLNALAVLCIVVVGQYYPLSWHLPEDKMFVISLNFIIANAILCVPLTILMRGLQESIDRRNEYLSNLRIRKAHIFRAKKNLENEIMRRIEIERTLEENLREKEVLLHEIHHRVKNNLQMVSGMLNLQNLYSGESSTSEVLSKAQNRITAMAMIHDHLYKQDKFANVDMRKYLDSLLRHLVTSYFPAGNRIGFESDLDPVWVSMEKAIPCGLIVNELVSNSLKHAFPEERAGNIKVVLKLENRKLHLTVKDDGVGMPSIQEWFGQEKGSKNTDGSDSLGLMIIRSLCAQLKAELDLKNSEGTSVCLIFPAS</sequence>
<evidence type="ECO:0000256" key="2">
    <source>
        <dbReference type="ARBA" id="ARBA00012438"/>
    </source>
</evidence>
<keyword evidence="8" id="KW-0812">Transmembrane</keyword>
<gene>
    <name evidence="10" type="ORF">CH371_05940</name>
</gene>
<dbReference type="Pfam" id="PF02518">
    <property type="entry name" value="HATPase_c"/>
    <property type="match status" value="1"/>
</dbReference>
<evidence type="ECO:0000256" key="1">
    <source>
        <dbReference type="ARBA" id="ARBA00000085"/>
    </source>
</evidence>
<accession>A0A2M9ZGM9</accession>
<evidence type="ECO:0000313" key="11">
    <source>
        <dbReference type="Proteomes" id="UP000231912"/>
    </source>
</evidence>
<keyword evidence="8" id="KW-1133">Transmembrane helix</keyword>
<dbReference type="GO" id="GO:0004673">
    <property type="term" value="F:protein histidine kinase activity"/>
    <property type="evidence" value="ECO:0007669"/>
    <property type="project" value="UniProtKB-EC"/>
</dbReference>
<proteinExistence type="predicted"/>
<evidence type="ECO:0000256" key="6">
    <source>
        <dbReference type="ARBA" id="ARBA00022777"/>
    </source>
</evidence>
<feature type="transmembrane region" description="Helical" evidence="8">
    <location>
        <begin position="143"/>
        <end position="160"/>
    </location>
</feature>
<protein>
    <recommendedName>
        <fullName evidence="2">histidine kinase</fullName>
        <ecNumber evidence="2">2.7.13.3</ecNumber>
    </recommendedName>
</protein>
<dbReference type="AlphaFoldDB" id="A0A2M9ZGM9"/>
<evidence type="ECO:0000256" key="4">
    <source>
        <dbReference type="ARBA" id="ARBA00022679"/>
    </source>
</evidence>
<comment type="caution">
    <text evidence="10">The sequence shown here is derived from an EMBL/GenBank/DDBJ whole genome shotgun (WGS) entry which is preliminary data.</text>
</comment>
<evidence type="ECO:0000313" key="10">
    <source>
        <dbReference type="EMBL" id="PJZ67555.1"/>
    </source>
</evidence>
<dbReference type="PROSITE" id="PS50109">
    <property type="entry name" value="HIS_KIN"/>
    <property type="match status" value="1"/>
</dbReference>
<dbReference type="EMBL" id="NPDT01000001">
    <property type="protein sequence ID" value="PJZ67555.1"/>
    <property type="molecule type" value="Genomic_DNA"/>
</dbReference>
<feature type="transmembrane region" description="Helical" evidence="8">
    <location>
        <begin position="172"/>
        <end position="193"/>
    </location>
</feature>
<keyword evidence="7" id="KW-0067">ATP-binding</keyword>
<evidence type="ECO:0000256" key="5">
    <source>
        <dbReference type="ARBA" id="ARBA00022741"/>
    </source>
</evidence>
<keyword evidence="5" id="KW-0547">Nucleotide-binding</keyword>
<feature type="domain" description="Histidine kinase" evidence="9">
    <location>
        <begin position="251"/>
        <end position="453"/>
    </location>
</feature>
<keyword evidence="3" id="KW-0597">Phosphoprotein</keyword>
<dbReference type="InterPro" id="IPR048437">
    <property type="entry name" value="MASE11"/>
</dbReference>
<comment type="catalytic activity">
    <reaction evidence="1">
        <text>ATP + protein L-histidine = ADP + protein N-phospho-L-histidine.</text>
        <dbReference type="EC" id="2.7.13.3"/>
    </reaction>
</comment>
<dbReference type="PANTHER" id="PTHR41523:SF8">
    <property type="entry name" value="ETHYLENE RESPONSE SENSOR PROTEIN"/>
    <property type="match status" value="1"/>
</dbReference>
<evidence type="ECO:0000256" key="3">
    <source>
        <dbReference type="ARBA" id="ARBA00022553"/>
    </source>
</evidence>
<dbReference type="Gene3D" id="3.30.565.10">
    <property type="entry name" value="Histidine kinase-like ATPase, C-terminal domain"/>
    <property type="match status" value="1"/>
</dbReference>
<dbReference type="GO" id="GO:0005524">
    <property type="term" value="F:ATP binding"/>
    <property type="evidence" value="ECO:0007669"/>
    <property type="project" value="UniProtKB-KW"/>
</dbReference>
<keyword evidence="6 10" id="KW-0418">Kinase</keyword>
<name>A0A2M9ZGM9_9LEPT</name>
<dbReference type="SUPFAM" id="SSF55874">
    <property type="entry name" value="ATPase domain of HSP90 chaperone/DNA topoisomerase II/histidine kinase"/>
    <property type="match status" value="1"/>
</dbReference>
<dbReference type="Pfam" id="PF20969">
    <property type="entry name" value="MASE11"/>
    <property type="match status" value="1"/>
</dbReference>
<dbReference type="RefSeq" id="WP_100758015.1">
    <property type="nucleotide sequence ID" value="NZ_NPDT01000001.1"/>
</dbReference>
<evidence type="ECO:0000259" key="9">
    <source>
        <dbReference type="PROSITE" id="PS50109"/>
    </source>
</evidence>
<evidence type="ECO:0000256" key="7">
    <source>
        <dbReference type="ARBA" id="ARBA00022840"/>
    </source>
</evidence>
<dbReference type="InterPro" id="IPR036890">
    <property type="entry name" value="HATPase_C_sf"/>
</dbReference>
<dbReference type="InterPro" id="IPR003594">
    <property type="entry name" value="HATPase_dom"/>
</dbReference>
<dbReference type="InterPro" id="IPR005467">
    <property type="entry name" value="His_kinase_dom"/>
</dbReference>
<feature type="transmembrane region" description="Helical" evidence="8">
    <location>
        <begin position="37"/>
        <end position="62"/>
    </location>
</feature>
<dbReference type="Gene3D" id="3.30.450.20">
    <property type="entry name" value="PAS domain"/>
    <property type="match status" value="1"/>
</dbReference>
<dbReference type="SMART" id="SM00387">
    <property type="entry name" value="HATPase_c"/>
    <property type="match status" value="1"/>
</dbReference>
<dbReference type="Pfam" id="PF07568">
    <property type="entry name" value="HisKA_2"/>
    <property type="match status" value="1"/>
</dbReference>
<dbReference type="InterPro" id="IPR011495">
    <property type="entry name" value="Sig_transdc_His_kin_sub2_dim/P"/>
</dbReference>